<dbReference type="GO" id="GO:0030655">
    <property type="term" value="P:beta-lactam antibiotic catabolic process"/>
    <property type="evidence" value="ECO:0007669"/>
    <property type="project" value="InterPro"/>
</dbReference>
<keyword evidence="1" id="KW-0732">Signal</keyword>
<reference evidence="3 4" key="1">
    <citation type="submission" date="2019-07" db="EMBL/GenBank/DDBJ databases">
        <title>Whole genome shotgun sequence of Deinococcus cellulosilyticus NBRC 106333.</title>
        <authorList>
            <person name="Hosoyama A."/>
            <person name="Uohara A."/>
            <person name="Ohji S."/>
            <person name="Ichikawa N."/>
        </authorList>
    </citation>
    <scope>NUCLEOTIDE SEQUENCE [LARGE SCALE GENOMIC DNA]</scope>
    <source>
        <strain evidence="3 4">NBRC 106333</strain>
    </source>
</reference>
<keyword evidence="4" id="KW-1185">Reference proteome</keyword>
<dbReference type="PANTHER" id="PTHR35333">
    <property type="entry name" value="BETA-LACTAMASE"/>
    <property type="match status" value="1"/>
</dbReference>
<comment type="caution">
    <text evidence="3">The sequence shown here is derived from an EMBL/GenBank/DDBJ whole genome shotgun (WGS) entry which is preliminary data.</text>
</comment>
<dbReference type="SUPFAM" id="SSF56601">
    <property type="entry name" value="beta-lactamase/transpeptidase-like"/>
    <property type="match status" value="1"/>
</dbReference>
<protein>
    <recommendedName>
        <fullName evidence="2">Beta-lactamase class A catalytic domain-containing protein</fullName>
    </recommendedName>
</protein>
<dbReference type="GO" id="GO:0008800">
    <property type="term" value="F:beta-lactamase activity"/>
    <property type="evidence" value="ECO:0007669"/>
    <property type="project" value="InterPro"/>
</dbReference>
<sequence>MHKILLISAALAGVSFAQFTQAVTPEQALARLFTQGPIKPEWFAPEVLKQVPLAQIQAVITGIAQQGGAFQKAVPAGQDFTLEFEKTLVTATLRLDAQGKITTLLFKAVKPRVKDLREAMKGYFTLPGKFSVVVMKNGQVLQQAGVTEPLAVGSTFKLAVLAALQEQIEAKKLGWDTVVTLEPQDISLPSGQLQDWYPGAHFTLETLAGLMVSQSDNTATDALIRILGREAIEKFLPAANQPLLTTRNLFALRDAANKSALELYLKGDVAAKREVLKQLDQIPAQKIQFSGTQGDLRAEWLLTPTEACTLMSKVQNLKITQINPGVVNPADWKQVSYKGGSEVGVLNLTTALLDQAGNTYCVSATWNHTQAIDDSNFIQLYMNVLGSLE</sequence>
<dbReference type="Pfam" id="PF13354">
    <property type="entry name" value="Beta-lactamase2"/>
    <property type="match status" value="1"/>
</dbReference>
<dbReference type="EMBL" id="BJXB01000015">
    <property type="protein sequence ID" value="GEM47802.1"/>
    <property type="molecule type" value="Genomic_DNA"/>
</dbReference>
<feature type="chain" id="PRO_5021722968" description="Beta-lactamase class A catalytic domain-containing protein" evidence="1">
    <location>
        <begin position="23"/>
        <end position="389"/>
    </location>
</feature>
<dbReference type="AlphaFoldDB" id="A0A511N4N5"/>
<evidence type="ECO:0000313" key="4">
    <source>
        <dbReference type="Proteomes" id="UP000321306"/>
    </source>
</evidence>
<dbReference type="PANTHER" id="PTHR35333:SF5">
    <property type="entry name" value="CONSERVED LIPOPROTEIN LPQF-RELATED"/>
    <property type="match status" value="1"/>
</dbReference>
<gene>
    <name evidence="3" type="ORF">DC3_34370</name>
</gene>
<organism evidence="3 4">
    <name type="scientific">Deinococcus cellulosilyticus (strain DSM 18568 / NBRC 106333 / KACC 11606 / 5516J-15)</name>
    <dbReference type="NCBI Taxonomy" id="1223518"/>
    <lineage>
        <taxon>Bacteria</taxon>
        <taxon>Thermotogati</taxon>
        <taxon>Deinococcota</taxon>
        <taxon>Deinococci</taxon>
        <taxon>Deinococcales</taxon>
        <taxon>Deinococcaceae</taxon>
        <taxon>Deinococcus</taxon>
    </lineage>
</organism>
<dbReference type="RefSeq" id="WP_146886341.1">
    <property type="nucleotide sequence ID" value="NZ_BJXB01000015.1"/>
</dbReference>
<dbReference type="InterPro" id="IPR000871">
    <property type="entry name" value="Beta-lactam_class-A"/>
</dbReference>
<feature type="signal peptide" evidence="1">
    <location>
        <begin position="1"/>
        <end position="22"/>
    </location>
</feature>
<evidence type="ECO:0000259" key="2">
    <source>
        <dbReference type="Pfam" id="PF13354"/>
    </source>
</evidence>
<evidence type="ECO:0000313" key="3">
    <source>
        <dbReference type="EMBL" id="GEM47802.1"/>
    </source>
</evidence>
<dbReference type="Gene3D" id="3.40.710.10">
    <property type="entry name" value="DD-peptidase/beta-lactamase superfamily"/>
    <property type="match status" value="1"/>
</dbReference>
<dbReference type="Proteomes" id="UP000321306">
    <property type="component" value="Unassembled WGS sequence"/>
</dbReference>
<proteinExistence type="predicted"/>
<dbReference type="InterPro" id="IPR012338">
    <property type="entry name" value="Beta-lactam/transpept-like"/>
</dbReference>
<name>A0A511N4N5_DEIC1</name>
<dbReference type="GO" id="GO:0046677">
    <property type="term" value="P:response to antibiotic"/>
    <property type="evidence" value="ECO:0007669"/>
    <property type="project" value="InterPro"/>
</dbReference>
<dbReference type="InterPro" id="IPR045155">
    <property type="entry name" value="Beta-lactam_cat"/>
</dbReference>
<dbReference type="OrthoDB" id="9775096at2"/>
<accession>A0A511N4N5</accession>
<evidence type="ECO:0000256" key="1">
    <source>
        <dbReference type="SAM" id="SignalP"/>
    </source>
</evidence>
<feature type="domain" description="Beta-lactamase class A catalytic" evidence="2">
    <location>
        <begin position="147"/>
        <end position="314"/>
    </location>
</feature>